<evidence type="ECO:0000259" key="18">
    <source>
        <dbReference type="PROSITE" id="PS51843"/>
    </source>
</evidence>
<dbReference type="PROSITE" id="PS51843">
    <property type="entry name" value="NR_LBD"/>
    <property type="match status" value="1"/>
</dbReference>
<dbReference type="PRINTS" id="PR00047">
    <property type="entry name" value="STROIDFINGER"/>
</dbReference>
<dbReference type="Gene3D" id="3.30.50.10">
    <property type="entry name" value="Erythroid Transcription Factor GATA-1, subunit A"/>
    <property type="match status" value="1"/>
</dbReference>
<gene>
    <name evidence="19" type="ORF">EI555_018052</name>
</gene>
<dbReference type="SUPFAM" id="SSF48508">
    <property type="entry name" value="Nuclear receptor ligand-binding domain"/>
    <property type="match status" value="1"/>
</dbReference>
<dbReference type="EMBL" id="RWIC01000024">
    <property type="protein sequence ID" value="TKC52603.1"/>
    <property type="molecule type" value="Genomic_DNA"/>
</dbReference>
<dbReference type="InterPro" id="IPR001628">
    <property type="entry name" value="Znf_hrmn_rcpt"/>
</dbReference>
<evidence type="ECO:0000256" key="3">
    <source>
        <dbReference type="ARBA" id="ARBA00022473"/>
    </source>
</evidence>
<evidence type="ECO:0000256" key="12">
    <source>
        <dbReference type="ARBA" id="ARBA00040364"/>
    </source>
</evidence>
<dbReference type="InterPro" id="IPR000536">
    <property type="entry name" value="Nucl_hrmn_rcpt_lig-bd"/>
</dbReference>
<keyword evidence="3" id="KW-0217">Developmental protein</keyword>
<keyword evidence="4" id="KW-0479">Metal-binding</keyword>
<protein>
    <recommendedName>
        <fullName evidence="12">Nuclear receptor subfamily 2 group E member 1</fullName>
    </recommendedName>
    <alternativeName>
        <fullName evidence="14">Nuclear receptor TLX</fullName>
    </alternativeName>
    <alternativeName>
        <fullName evidence="13">Protein tailless homolog</fullName>
    </alternativeName>
</protein>
<dbReference type="InterPro" id="IPR013088">
    <property type="entry name" value="Znf_NHR/GATA"/>
</dbReference>
<dbReference type="InterPro" id="IPR019172">
    <property type="entry name" value="Osteopetrosis-assoc_TM_1"/>
</dbReference>
<dbReference type="SMART" id="SM00399">
    <property type="entry name" value="ZnF_C4"/>
    <property type="match status" value="1"/>
</dbReference>
<evidence type="ECO:0000256" key="4">
    <source>
        <dbReference type="ARBA" id="ARBA00022723"/>
    </source>
</evidence>
<dbReference type="GO" id="GO:0008270">
    <property type="term" value="F:zinc ion binding"/>
    <property type="evidence" value="ECO:0007669"/>
    <property type="project" value="UniProtKB-KW"/>
</dbReference>
<evidence type="ECO:0000256" key="13">
    <source>
        <dbReference type="ARBA" id="ARBA00041813"/>
    </source>
</evidence>
<dbReference type="GO" id="GO:0005654">
    <property type="term" value="C:nucleoplasm"/>
    <property type="evidence" value="ECO:0007669"/>
    <property type="project" value="UniProtKB-ARBA"/>
</dbReference>
<dbReference type="PROSITE" id="PS51030">
    <property type="entry name" value="NUCLEAR_REC_DBD_2"/>
    <property type="match status" value="1"/>
</dbReference>
<evidence type="ECO:0000256" key="2">
    <source>
        <dbReference type="ARBA" id="ARBA00006421"/>
    </source>
</evidence>
<dbReference type="AlphaFoldDB" id="A0A4U1FR08"/>
<keyword evidence="7" id="KW-0805">Transcription regulation</keyword>
<evidence type="ECO:0000256" key="11">
    <source>
        <dbReference type="ARBA" id="ARBA00023242"/>
    </source>
</evidence>
<proteinExistence type="inferred from homology"/>
<dbReference type="Proteomes" id="UP000308365">
    <property type="component" value="Unassembled WGS sequence"/>
</dbReference>
<feature type="compositionally biased region" description="Low complexity" evidence="16">
    <location>
        <begin position="421"/>
        <end position="432"/>
    </location>
</feature>
<organism evidence="19 20">
    <name type="scientific">Monodon monoceros</name>
    <name type="common">Narwhal</name>
    <name type="synonym">Ceratodon monodon</name>
    <dbReference type="NCBI Taxonomy" id="40151"/>
    <lineage>
        <taxon>Eukaryota</taxon>
        <taxon>Metazoa</taxon>
        <taxon>Chordata</taxon>
        <taxon>Craniata</taxon>
        <taxon>Vertebrata</taxon>
        <taxon>Euteleostomi</taxon>
        <taxon>Mammalia</taxon>
        <taxon>Eutheria</taxon>
        <taxon>Laurasiatheria</taxon>
        <taxon>Artiodactyla</taxon>
        <taxon>Whippomorpha</taxon>
        <taxon>Cetacea</taxon>
        <taxon>Odontoceti</taxon>
        <taxon>Monodontidae</taxon>
        <taxon>Monodon</taxon>
    </lineage>
</organism>
<comment type="caution">
    <text evidence="19">The sequence shown here is derived from an EMBL/GenBank/DDBJ whole genome shotgun (WGS) entry which is preliminary data.</text>
</comment>
<comment type="subcellular location">
    <subcellularLocation>
        <location evidence="1">Nucleus</location>
    </subcellularLocation>
</comment>
<evidence type="ECO:0000256" key="1">
    <source>
        <dbReference type="ARBA" id="ARBA00004123"/>
    </source>
</evidence>
<feature type="domain" description="NR LBD" evidence="18">
    <location>
        <begin position="677"/>
        <end position="905"/>
    </location>
</feature>
<comment type="subunit">
    <text evidence="15">Monomer. Interacts with ATN1; the interaction represses the transcription.</text>
</comment>
<keyword evidence="9" id="KW-0804">Transcription</keyword>
<dbReference type="InterPro" id="IPR035500">
    <property type="entry name" value="NHR-like_dom_sf"/>
</dbReference>
<accession>A0A4U1FR08</accession>
<feature type="domain" description="Nuclear receptor" evidence="17">
    <location>
        <begin position="535"/>
        <end position="612"/>
    </location>
</feature>
<dbReference type="FunFam" id="1.10.565.10:FF:000019">
    <property type="entry name" value="Nuclear receptor subfamily 2 group E member 1"/>
    <property type="match status" value="1"/>
</dbReference>
<evidence type="ECO:0000256" key="8">
    <source>
        <dbReference type="ARBA" id="ARBA00023125"/>
    </source>
</evidence>
<dbReference type="GO" id="GO:0007399">
    <property type="term" value="P:nervous system development"/>
    <property type="evidence" value="ECO:0007669"/>
    <property type="project" value="UniProtKB-ARBA"/>
</dbReference>
<evidence type="ECO:0000256" key="15">
    <source>
        <dbReference type="ARBA" id="ARBA00065894"/>
    </source>
</evidence>
<dbReference type="Gene3D" id="1.10.565.10">
    <property type="entry name" value="Retinoid X Receptor"/>
    <property type="match status" value="1"/>
</dbReference>
<dbReference type="PROSITE" id="PS00031">
    <property type="entry name" value="NUCLEAR_REC_DBD_1"/>
    <property type="match status" value="1"/>
</dbReference>
<dbReference type="Pfam" id="PF00105">
    <property type="entry name" value="zf-C4"/>
    <property type="match status" value="1"/>
</dbReference>
<dbReference type="SMART" id="SM00430">
    <property type="entry name" value="HOLI"/>
    <property type="match status" value="1"/>
</dbReference>
<keyword evidence="5" id="KW-0863">Zinc-finger</keyword>
<reference evidence="20" key="1">
    <citation type="journal article" date="2019" name="IScience">
        <title>Narwhal Genome Reveals Long-Term Low Genetic Diversity despite Current Large Abundance Size.</title>
        <authorList>
            <person name="Westbury M.V."/>
            <person name="Petersen B."/>
            <person name="Garde E."/>
            <person name="Heide-Jorgensen M.P."/>
            <person name="Lorenzen E.D."/>
        </authorList>
    </citation>
    <scope>NUCLEOTIDE SEQUENCE [LARGE SCALE GENOMIC DNA]</scope>
</reference>
<name>A0A4U1FR08_MONMO</name>
<evidence type="ECO:0000256" key="10">
    <source>
        <dbReference type="ARBA" id="ARBA00023170"/>
    </source>
</evidence>
<evidence type="ECO:0000256" key="6">
    <source>
        <dbReference type="ARBA" id="ARBA00022833"/>
    </source>
</evidence>
<dbReference type="PANTHER" id="PTHR24083">
    <property type="entry name" value="NUCLEAR HORMONE RECEPTOR"/>
    <property type="match status" value="1"/>
</dbReference>
<feature type="compositionally biased region" description="Polar residues" evidence="16">
    <location>
        <begin position="395"/>
        <end position="416"/>
    </location>
</feature>
<keyword evidence="6" id="KW-0862">Zinc</keyword>
<dbReference type="InterPro" id="IPR050274">
    <property type="entry name" value="Nuclear_hormone_rcpt_NR2"/>
</dbReference>
<keyword evidence="8" id="KW-0238">DNA-binding</keyword>
<dbReference type="Pfam" id="PF09777">
    <property type="entry name" value="OSTMP1"/>
    <property type="match status" value="1"/>
</dbReference>
<evidence type="ECO:0000313" key="20">
    <source>
        <dbReference type="Proteomes" id="UP000308365"/>
    </source>
</evidence>
<feature type="region of interest" description="Disordered" evidence="16">
    <location>
        <begin position="300"/>
        <end position="511"/>
    </location>
</feature>
<feature type="compositionally biased region" description="Basic and acidic residues" evidence="16">
    <location>
        <begin position="455"/>
        <end position="465"/>
    </location>
</feature>
<keyword evidence="11" id="KW-0539">Nucleus</keyword>
<comment type="similarity">
    <text evidence="2">Belongs to the nuclear hormone receptor family. NR2 subfamily.</text>
</comment>
<dbReference type="Pfam" id="PF00104">
    <property type="entry name" value="Hormone_recep"/>
    <property type="match status" value="1"/>
</dbReference>
<dbReference type="PRINTS" id="PR00398">
    <property type="entry name" value="STRDHORMONER"/>
</dbReference>
<evidence type="ECO:0000256" key="5">
    <source>
        <dbReference type="ARBA" id="ARBA00022771"/>
    </source>
</evidence>
<dbReference type="CDD" id="cd06950">
    <property type="entry name" value="NR_LBD_Tlx_PNR_like"/>
    <property type="match status" value="1"/>
</dbReference>
<evidence type="ECO:0000256" key="14">
    <source>
        <dbReference type="ARBA" id="ARBA00042524"/>
    </source>
</evidence>
<evidence type="ECO:0000256" key="7">
    <source>
        <dbReference type="ARBA" id="ARBA00023015"/>
    </source>
</evidence>
<dbReference type="GO" id="GO:0000981">
    <property type="term" value="F:DNA-binding transcription factor activity, RNA polymerase II-specific"/>
    <property type="evidence" value="ECO:0007669"/>
    <property type="project" value="UniProtKB-ARBA"/>
</dbReference>
<dbReference type="CDD" id="cd07163">
    <property type="entry name" value="NR_DBD_TLX"/>
    <property type="match status" value="1"/>
</dbReference>
<evidence type="ECO:0000259" key="17">
    <source>
        <dbReference type="PROSITE" id="PS51030"/>
    </source>
</evidence>
<dbReference type="FunFam" id="3.30.50.10:FF:000019">
    <property type="entry name" value="Nuclear receptor subfamily 2 group E member"/>
    <property type="match status" value="1"/>
</dbReference>
<dbReference type="InterPro" id="IPR001723">
    <property type="entry name" value="Nuclear_hrmn_rcpt"/>
</dbReference>
<evidence type="ECO:0000256" key="9">
    <source>
        <dbReference type="ARBA" id="ARBA00023163"/>
    </source>
</evidence>
<keyword evidence="10" id="KW-0675">Receptor</keyword>
<evidence type="ECO:0000256" key="16">
    <source>
        <dbReference type="SAM" id="MobiDB-lite"/>
    </source>
</evidence>
<dbReference type="GO" id="GO:1990837">
    <property type="term" value="F:sequence-specific double-stranded DNA binding"/>
    <property type="evidence" value="ECO:0007669"/>
    <property type="project" value="UniProtKB-ARBA"/>
</dbReference>
<dbReference type="SUPFAM" id="SSF57716">
    <property type="entry name" value="Glucocorticoid receptor-like (DNA-binding domain)"/>
    <property type="match status" value="1"/>
</dbReference>
<sequence>MDPDRTVARRRSSLLLLRLLLVALLWSGLALGTFSLGSSSHRVLHDLLSEEQLLKVEDLSLALLQGGRMGPLSLPPDLPDLDPECRELLLDFANSSAELTGCLVRGARPVRLCQTCYPLFQQVASKMDNISRAVGIDRGLGGPEFVFQPLSLPACRPSRERPPLPVAGYQLNGRMRLCETERAVSPAGRARARPIAGQATGGQLGHSLKEAHERMSGAGLVNATIALMGGSSRFNKDYIMEQHIQLDYTHYRLCPSPGRCAALARTRALVRGVRGRGLQAQPRPRRKVAVTCCGRQQERTAFAPEPPGPRNCGALRGSGGRKHSLAHTYSDRKPGLTPSLEKSASGDITGDPVRSDRHKVTGLEGGWRAAAPGGEAGVAGRDSGSSHQPLRPGTASMSKPAGSTSPDASAGVSQARRTADPARGAAPSGPSPHRWRQRGPGLRPSGPEQRGGRRAAGEVRAEPGREVCNSRLARIRTAGEQSDVTRETAWVHNLSSHPAGEGAPRRWSPRRAPPPPAFVAIRIPMLLFLTGRILDIPCKVCGDRSSGKHYGVYACDGCSGFFKRSIRRNRTYVCKSGNQGGCPVDKTHRNQCRACRLKKCLEVNMNKDAVQHERGPRTSTIRKQVALYFRGHKEENGAAAHFPSAALPAPAFFTAVTQLEPHGLELAAVSATPERQTLVSLAQPTPKYPHEVNGTPMYLYEVATESVCESAARLLFMSIKWAKSVPAFSTLCLQDQLMLLEDAWRELFVLGIAQWAIPVDANTLLAVSGMNGDNTDSQKLNKIISEIQALQEVVARFRQLRLDATEFACLKCIVTFKAVPTHSGSELRSFRNAAAIAALQDEAQLTLNSYIHTRYPTQPCRFGKLLLLLPALRSISPSTIEEVFFKKTIGNVPITRLLSDMYKSSDI</sequence>
<evidence type="ECO:0000313" key="19">
    <source>
        <dbReference type="EMBL" id="TKC52603.1"/>
    </source>
</evidence>